<dbReference type="PANTHER" id="PTHR15907">
    <property type="entry name" value="DUF614 FAMILY PROTEIN-RELATED"/>
    <property type="match status" value="1"/>
</dbReference>
<organism evidence="2 3">
    <name type="scientific">Zostera marina</name>
    <name type="common">Eelgrass</name>
    <dbReference type="NCBI Taxonomy" id="29655"/>
    <lineage>
        <taxon>Eukaryota</taxon>
        <taxon>Viridiplantae</taxon>
        <taxon>Streptophyta</taxon>
        <taxon>Embryophyta</taxon>
        <taxon>Tracheophyta</taxon>
        <taxon>Spermatophyta</taxon>
        <taxon>Magnoliopsida</taxon>
        <taxon>Liliopsida</taxon>
        <taxon>Zosteraceae</taxon>
        <taxon>Zostera</taxon>
    </lineage>
</organism>
<dbReference type="EMBL" id="LFYR01000429">
    <property type="protein sequence ID" value="KMZ74093.1"/>
    <property type="molecule type" value="Genomic_DNA"/>
</dbReference>
<dbReference type="STRING" id="29655.A0A0K9PYF6"/>
<evidence type="ECO:0000313" key="3">
    <source>
        <dbReference type="Proteomes" id="UP000036987"/>
    </source>
</evidence>
<proteinExistence type="predicted"/>
<sequence length="163" mass="18726">MNQQVDDNYDQFSTTTQSTPPPSEGAFFQSQHQQYMNRPVTPLPGPQQQNYISPVPTSMQFSFPQPPTSTWSTSLCHCCDDPSISRLLRLWIKAKHLRGKYNLEESPTPDCLVHCCCEQCALCQEYRQLKFLGFDMGIGWDANMERHRRIVSIGIPQPQSMIR</sequence>
<dbReference type="NCBIfam" id="TIGR01571">
    <property type="entry name" value="A_thal_Cys_rich"/>
    <property type="match status" value="1"/>
</dbReference>
<gene>
    <name evidence="2" type="ORF">ZOSMA_135G00220</name>
</gene>
<dbReference type="Proteomes" id="UP000036987">
    <property type="component" value="Unassembled WGS sequence"/>
</dbReference>
<dbReference type="OrthoDB" id="1045822at2759"/>
<evidence type="ECO:0000313" key="2">
    <source>
        <dbReference type="EMBL" id="KMZ74093.1"/>
    </source>
</evidence>
<protein>
    <submittedName>
        <fullName evidence="2">Uncharacterized protein</fullName>
    </submittedName>
</protein>
<keyword evidence="3" id="KW-1185">Reference proteome</keyword>
<comment type="caution">
    <text evidence="2">The sequence shown here is derived from an EMBL/GenBank/DDBJ whole genome shotgun (WGS) entry which is preliminary data.</text>
</comment>
<evidence type="ECO:0000256" key="1">
    <source>
        <dbReference type="SAM" id="MobiDB-lite"/>
    </source>
</evidence>
<name>A0A0K9PYF6_ZOSMR</name>
<dbReference type="Pfam" id="PF04749">
    <property type="entry name" value="PLAC8"/>
    <property type="match status" value="1"/>
</dbReference>
<accession>A0A0K9PYF6</accession>
<dbReference type="InterPro" id="IPR006461">
    <property type="entry name" value="PLAC_motif_containing"/>
</dbReference>
<reference evidence="3" key="1">
    <citation type="journal article" date="2016" name="Nature">
        <title>The genome of the seagrass Zostera marina reveals angiosperm adaptation to the sea.</title>
        <authorList>
            <person name="Olsen J.L."/>
            <person name="Rouze P."/>
            <person name="Verhelst B."/>
            <person name="Lin Y.-C."/>
            <person name="Bayer T."/>
            <person name="Collen J."/>
            <person name="Dattolo E."/>
            <person name="De Paoli E."/>
            <person name="Dittami S."/>
            <person name="Maumus F."/>
            <person name="Michel G."/>
            <person name="Kersting A."/>
            <person name="Lauritano C."/>
            <person name="Lohaus R."/>
            <person name="Toepel M."/>
            <person name="Tonon T."/>
            <person name="Vanneste K."/>
            <person name="Amirebrahimi M."/>
            <person name="Brakel J."/>
            <person name="Bostroem C."/>
            <person name="Chovatia M."/>
            <person name="Grimwood J."/>
            <person name="Jenkins J.W."/>
            <person name="Jueterbock A."/>
            <person name="Mraz A."/>
            <person name="Stam W.T."/>
            <person name="Tice H."/>
            <person name="Bornberg-Bauer E."/>
            <person name="Green P.J."/>
            <person name="Pearson G.A."/>
            <person name="Procaccini G."/>
            <person name="Duarte C.M."/>
            <person name="Schmutz J."/>
            <person name="Reusch T.B.H."/>
            <person name="Van de Peer Y."/>
        </authorList>
    </citation>
    <scope>NUCLEOTIDE SEQUENCE [LARGE SCALE GENOMIC DNA]</scope>
    <source>
        <strain evidence="3">cv. Finnish</strain>
    </source>
</reference>
<feature type="compositionally biased region" description="Polar residues" evidence="1">
    <location>
        <begin position="1"/>
        <end position="12"/>
    </location>
</feature>
<dbReference type="AlphaFoldDB" id="A0A0K9PYF6"/>
<feature type="region of interest" description="Disordered" evidence="1">
    <location>
        <begin position="1"/>
        <end position="27"/>
    </location>
</feature>